<feature type="domain" description="DEAD-box RNA helicase Q" evidence="10">
    <location>
        <begin position="2"/>
        <end position="30"/>
    </location>
</feature>
<evidence type="ECO:0000313" key="12">
    <source>
        <dbReference type="Proteomes" id="UP001230220"/>
    </source>
</evidence>
<dbReference type="InterPro" id="IPR011545">
    <property type="entry name" value="DEAD/DEAH_box_helicase_dom"/>
</dbReference>
<dbReference type="CDD" id="cd00268">
    <property type="entry name" value="DEADc"/>
    <property type="match status" value="1"/>
</dbReference>
<dbReference type="PANTHER" id="PTHR47959">
    <property type="entry name" value="ATP-DEPENDENT RNA HELICASE RHLE-RELATED"/>
    <property type="match status" value="1"/>
</dbReference>
<dbReference type="PROSITE" id="PS51192">
    <property type="entry name" value="HELICASE_ATP_BIND_1"/>
    <property type="match status" value="1"/>
</dbReference>
<feature type="domain" description="Helicase C-terminal" evidence="9">
    <location>
        <begin position="212"/>
        <end position="375"/>
    </location>
</feature>
<feature type="domain" description="Helicase ATP-binding" evidence="8">
    <location>
        <begin position="33"/>
        <end position="203"/>
    </location>
</feature>
<proteinExistence type="inferred from homology"/>
<dbReference type="InterPro" id="IPR005580">
    <property type="entry name" value="DbpA/CsdA_RNA-bd_dom"/>
</dbReference>
<accession>A0ABU0E2D5</accession>
<evidence type="ECO:0000256" key="2">
    <source>
        <dbReference type="ARBA" id="ARBA00022801"/>
    </source>
</evidence>
<dbReference type="Gene3D" id="3.30.70.330">
    <property type="match status" value="1"/>
</dbReference>
<evidence type="ECO:0000256" key="6">
    <source>
        <dbReference type="PROSITE-ProRule" id="PRU00552"/>
    </source>
</evidence>
<dbReference type="InterPro" id="IPR044742">
    <property type="entry name" value="DEAD/DEAH_RhlB"/>
</dbReference>
<evidence type="ECO:0000256" key="5">
    <source>
        <dbReference type="ARBA" id="ARBA00038437"/>
    </source>
</evidence>
<dbReference type="InterPro" id="IPR014001">
    <property type="entry name" value="Helicase_ATP-bd"/>
</dbReference>
<dbReference type="PROSITE" id="PS00039">
    <property type="entry name" value="DEAD_ATP_HELICASE"/>
    <property type="match status" value="1"/>
</dbReference>
<dbReference type="Pfam" id="PF03880">
    <property type="entry name" value="DbpA"/>
    <property type="match status" value="1"/>
</dbReference>
<dbReference type="InterPro" id="IPR050079">
    <property type="entry name" value="DEAD_box_RNA_helicase"/>
</dbReference>
<dbReference type="RefSeq" id="WP_307406745.1">
    <property type="nucleotide sequence ID" value="NZ_JAUSUR010000002.1"/>
</dbReference>
<dbReference type="CDD" id="cd18787">
    <property type="entry name" value="SF2_C_DEAD"/>
    <property type="match status" value="1"/>
</dbReference>
<evidence type="ECO:0000259" key="10">
    <source>
        <dbReference type="PROSITE" id="PS51195"/>
    </source>
</evidence>
<dbReference type="PROSITE" id="PS51195">
    <property type="entry name" value="Q_MOTIF"/>
    <property type="match status" value="1"/>
</dbReference>
<reference evidence="11 12" key="1">
    <citation type="submission" date="2023-07" db="EMBL/GenBank/DDBJ databases">
        <title>Genomic Encyclopedia of Type Strains, Phase IV (KMG-IV): sequencing the most valuable type-strain genomes for metagenomic binning, comparative biology and taxonomic classification.</title>
        <authorList>
            <person name="Goeker M."/>
        </authorList>
    </citation>
    <scope>NUCLEOTIDE SEQUENCE [LARGE SCALE GENOMIC DNA]</scope>
    <source>
        <strain evidence="11 12">DSM 16784</strain>
    </source>
</reference>
<evidence type="ECO:0000256" key="1">
    <source>
        <dbReference type="ARBA" id="ARBA00022741"/>
    </source>
</evidence>
<organism evidence="11 12">
    <name type="scientific">Breznakia pachnodae</name>
    <dbReference type="NCBI Taxonomy" id="265178"/>
    <lineage>
        <taxon>Bacteria</taxon>
        <taxon>Bacillati</taxon>
        <taxon>Bacillota</taxon>
        <taxon>Erysipelotrichia</taxon>
        <taxon>Erysipelotrichales</taxon>
        <taxon>Erysipelotrichaceae</taxon>
        <taxon>Breznakia</taxon>
    </lineage>
</organism>
<protein>
    <submittedName>
        <fullName evidence="11">Superfamily II DNA/RNA helicase</fullName>
    </submittedName>
</protein>
<evidence type="ECO:0000256" key="3">
    <source>
        <dbReference type="ARBA" id="ARBA00022806"/>
    </source>
</evidence>
<dbReference type="SMART" id="SM00487">
    <property type="entry name" value="DEXDc"/>
    <property type="match status" value="1"/>
</dbReference>
<dbReference type="InterPro" id="IPR001650">
    <property type="entry name" value="Helicase_C-like"/>
</dbReference>
<dbReference type="Proteomes" id="UP001230220">
    <property type="component" value="Unassembled WGS sequence"/>
</dbReference>
<keyword evidence="2 7" id="KW-0378">Hydrolase</keyword>
<keyword evidence="4 7" id="KW-0067">ATP-binding</keyword>
<comment type="similarity">
    <text evidence="5 7">Belongs to the DEAD box helicase family.</text>
</comment>
<evidence type="ECO:0000259" key="9">
    <source>
        <dbReference type="PROSITE" id="PS51194"/>
    </source>
</evidence>
<name>A0ABU0E2D5_9FIRM</name>
<feature type="short sequence motif" description="Q motif" evidence="6">
    <location>
        <begin position="2"/>
        <end position="30"/>
    </location>
</feature>
<dbReference type="Pfam" id="PF00271">
    <property type="entry name" value="Helicase_C"/>
    <property type="match status" value="1"/>
</dbReference>
<evidence type="ECO:0000256" key="7">
    <source>
        <dbReference type="RuleBase" id="RU000492"/>
    </source>
</evidence>
<evidence type="ECO:0000256" key="4">
    <source>
        <dbReference type="ARBA" id="ARBA00022840"/>
    </source>
</evidence>
<dbReference type="Pfam" id="PF00270">
    <property type="entry name" value="DEAD"/>
    <property type="match status" value="1"/>
</dbReference>
<keyword evidence="1 7" id="KW-0547">Nucleotide-binding</keyword>
<dbReference type="InterPro" id="IPR027417">
    <property type="entry name" value="P-loop_NTPase"/>
</dbReference>
<dbReference type="EMBL" id="JAUSUR010000002">
    <property type="protein sequence ID" value="MDQ0360665.1"/>
    <property type="molecule type" value="Genomic_DNA"/>
</dbReference>
<dbReference type="Gene3D" id="3.40.50.300">
    <property type="entry name" value="P-loop containing nucleotide triphosphate hydrolases"/>
    <property type="match status" value="2"/>
</dbReference>
<dbReference type="SUPFAM" id="SSF52540">
    <property type="entry name" value="P-loop containing nucleoside triphosphate hydrolases"/>
    <property type="match status" value="1"/>
</dbReference>
<evidence type="ECO:0000313" key="11">
    <source>
        <dbReference type="EMBL" id="MDQ0360665.1"/>
    </source>
</evidence>
<comment type="caution">
    <text evidence="11">The sequence shown here is derived from an EMBL/GenBank/DDBJ whole genome shotgun (WGS) entry which is preliminary data.</text>
</comment>
<dbReference type="PANTHER" id="PTHR47959:SF1">
    <property type="entry name" value="ATP-DEPENDENT RNA HELICASE DBPA"/>
    <property type="match status" value="1"/>
</dbReference>
<sequence length="486" mass="55404">MTNFQDYNFDEEILKALDKLGYQKPTSVQSELFPLLFSHQDAIVKSKTGSGKTAAFAIPIIQMLDWSVRTPQVLVLTPTRELALQVREEMFHIGRYKRLKVEPIYGQVSYKAQEKQLQQRTHIVVGTPGRVLDHIEQGTIDLSEIEYVVIDEADEMFAIGFEEQVNDILDSITTPYVMTLLSATLNQNIEQLCKRYMDNPTYIEVEQDSRPQIDEYYIYSEDKQPKVFDILVNENPSSSIIFCNTQVEVDNLYDKLSSESKLVGKLHGGMEQKKRIQAIKEFKLGYIKYLIATDVAARGIDVDGIELIVNYDVPTSSEIYVHRIGRTARMEKQGKAVTIVDEEGKRFFNQIKDSGRDLNEYTLPDDEILKEKEVLFADASSSRTIKAEKNLLFEDEIMKLHINAGKKAKIRPMDIVGAICSIEGITSDDIGIIEVIDVATFVEILNQKGNLVLDALQNMKIKGKIRKVSRANMTIYEKDYKKQENS</sequence>
<keyword evidence="3 7" id="KW-0347">Helicase</keyword>
<dbReference type="InterPro" id="IPR012677">
    <property type="entry name" value="Nucleotide-bd_a/b_plait_sf"/>
</dbReference>
<evidence type="ECO:0000259" key="8">
    <source>
        <dbReference type="PROSITE" id="PS51192"/>
    </source>
</evidence>
<keyword evidence="12" id="KW-1185">Reference proteome</keyword>
<dbReference type="SMART" id="SM00490">
    <property type="entry name" value="HELICc"/>
    <property type="match status" value="1"/>
</dbReference>
<dbReference type="PROSITE" id="PS51194">
    <property type="entry name" value="HELICASE_CTER"/>
    <property type="match status" value="1"/>
</dbReference>
<dbReference type="InterPro" id="IPR014014">
    <property type="entry name" value="RNA_helicase_DEAD_Q_motif"/>
</dbReference>
<dbReference type="InterPro" id="IPR000629">
    <property type="entry name" value="RNA-helicase_DEAD-box_CS"/>
</dbReference>
<gene>
    <name evidence="11" type="ORF">J2S15_001410</name>
</gene>
<dbReference type="GO" id="GO:0004386">
    <property type="term" value="F:helicase activity"/>
    <property type="evidence" value="ECO:0007669"/>
    <property type="project" value="UniProtKB-KW"/>
</dbReference>